<dbReference type="Pfam" id="PF10983">
    <property type="entry name" value="DUF2793"/>
    <property type="match status" value="1"/>
</dbReference>
<dbReference type="HOGENOM" id="CLU_512693_0_0_5"/>
<dbReference type="Proteomes" id="UP000003947">
    <property type="component" value="Unassembled WGS sequence"/>
</dbReference>
<dbReference type="AlphaFoldDB" id="I4YNC9"/>
<organism evidence="1 2">
    <name type="scientific">Microvirga lotononidis</name>
    <dbReference type="NCBI Taxonomy" id="864069"/>
    <lineage>
        <taxon>Bacteria</taxon>
        <taxon>Pseudomonadati</taxon>
        <taxon>Pseudomonadota</taxon>
        <taxon>Alphaproteobacteria</taxon>
        <taxon>Hyphomicrobiales</taxon>
        <taxon>Methylobacteriaceae</taxon>
        <taxon>Microvirga</taxon>
    </lineage>
</organism>
<dbReference type="InterPro" id="IPR021251">
    <property type="entry name" value="DUF2793"/>
</dbReference>
<keyword evidence="2" id="KW-1185">Reference proteome</keyword>
<sequence precursor="true">MRACPRRFSALSYQRKIHSMSSTSHLALPLLAAAQAQKHVTHNEALACLDALVQLAVRERNRTVPPAAPEEGDRYLVGAGATGAFAAREGHVALFDLGSWRFFMPNPGWLAYVEAEDLFVVFDGDEWKPFGVAPDAIDNLQRLGLGTTADDLNRLSAKLNAALFTALNTDEGGSGDLRFVLNKSAEARVLSQLYQRGYSGRAETGLIGNDDFGIRVSADGSEWRDALRLDHRTGVAFFPSGLANMPGANVLINSAFLVNQRRFPGGALAAGIYGFDRWKGGPGGCVASLAADGAMTLSGALDQVIDVAHAAAEFGAASFAGATLTLSVEDPSDPLPVVIGSKAATISAGSGRRSASVTLDGTETGNITVRLLPSGPCSFKRVKLEVGAYATPWAGVPLDIEELRCRRYYQRLAVSGGAPAIVGALGQRVASTNIDLPWTLPVPMRADPVVTTSAFTWANGFPAGNQVGFYNNSGSAWISLSGALTVTTLTGAGPSAFVLRLQAGVSFSGVAGAVGVLYMGNQAFIALQAEL</sequence>
<accession>I4YNC9</accession>
<protein>
    <recommendedName>
        <fullName evidence="3">DUF2793 domain-containing protein</fullName>
    </recommendedName>
</protein>
<name>I4YNC9_9HYPH</name>
<evidence type="ECO:0008006" key="3">
    <source>
        <dbReference type="Google" id="ProtNLM"/>
    </source>
</evidence>
<gene>
    <name evidence="1" type="ORF">MicloDRAFT_00061980</name>
</gene>
<dbReference type="PATRIC" id="fig|864069.3.peg.6633"/>
<dbReference type="STRING" id="864069.MicloDRAFT_00061980"/>
<evidence type="ECO:0000313" key="1">
    <source>
        <dbReference type="EMBL" id="EIM25471.1"/>
    </source>
</evidence>
<dbReference type="eggNOG" id="ENOG502Z9IR">
    <property type="taxonomic scope" value="Bacteria"/>
</dbReference>
<dbReference type="EMBL" id="JH660647">
    <property type="protein sequence ID" value="EIM25471.1"/>
    <property type="molecule type" value="Genomic_DNA"/>
</dbReference>
<proteinExistence type="predicted"/>
<evidence type="ECO:0000313" key="2">
    <source>
        <dbReference type="Proteomes" id="UP000003947"/>
    </source>
</evidence>
<reference evidence="1 2" key="1">
    <citation type="submission" date="2012-02" db="EMBL/GenBank/DDBJ databases">
        <title>Improved High-Quality Draft sequence of Microvirga sp. WSM3557.</title>
        <authorList>
            <consortium name="US DOE Joint Genome Institute"/>
            <person name="Lucas S."/>
            <person name="Han J."/>
            <person name="Lapidus A."/>
            <person name="Cheng J.-F."/>
            <person name="Goodwin L."/>
            <person name="Pitluck S."/>
            <person name="Peters L."/>
            <person name="Zhang X."/>
            <person name="Detter J.C."/>
            <person name="Han C."/>
            <person name="Tapia R."/>
            <person name="Land M."/>
            <person name="Hauser L."/>
            <person name="Kyrpides N."/>
            <person name="Ivanova N."/>
            <person name="Pagani I."/>
            <person name="Brau L."/>
            <person name="Yates R."/>
            <person name="O'Hara G."/>
            <person name="Rui T."/>
            <person name="Howieson J."/>
            <person name="Reeve W."/>
            <person name="Woyke T."/>
        </authorList>
    </citation>
    <scope>NUCLEOTIDE SEQUENCE [LARGE SCALE GENOMIC DNA]</scope>
    <source>
        <strain evidence="1 2">WSM3557</strain>
    </source>
</reference>